<protein>
    <submittedName>
        <fullName evidence="2">Uncharacterized protein</fullName>
    </submittedName>
</protein>
<reference evidence="2 3" key="1">
    <citation type="submission" date="2022-04" db="EMBL/GenBank/DDBJ databases">
        <authorList>
            <person name="Ra J.-S."/>
            <person name="Kim S.-B."/>
        </authorList>
    </citation>
    <scope>NUCLEOTIDE SEQUENCE [LARGE SCALE GENOMIC DNA]</scope>
    <source>
        <strain evidence="2 3">MMS21-Er5</strain>
    </source>
</reference>
<dbReference type="Proteomes" id="UP000829998">
    <property type="component" value="Chromosome"/>
</dbReference>
<evidence type="ECO:0000256" key="1">
    <source>
        <dbReference type="SAM" id="SignalP"/>
    </source>
</evidence>
<evidence type="ECO:0000313" key="2">
    <source>
        <dbReference type="EMBL" id="UPZ17006.1"/>
    </source>
</evidence>
<organism evidence="2 3">
    <name type="scientific">Flavobacterium humidisoli</name>
    <dbReference type="NCBI Taxonomy" id="2937442"/>
    <lineage>
        <taxon>Bacteria</taxon>
        <taxon>Pseudomonadati</taxon>
        <taxon>Bacteroidota</taxon>
        <taxon>Flavobacteriia</taxon>
        <taxon>Flavobacteriales</taxon>
        <taxon>Flavobacteriaceae</taxon>
        <taxon>Flavobacterium</taxon>
    </lineage>
</organism>
<dbReference type="PROSITE" id="PS51257">
    <property type="entry name" value="PROKAR_LIPOPROTEIN"/>
    <property type="match status" value="1"/>
</dbReference>
<keyword evidence="1" id="KW-0732">Signal</keyword>
<sequence length="404" mass="45407">MDKFIKYVVCFFIALFVLSCNNDELEKNQENAKTAKTDLKLEKFSNPNIAQNVEADFENVNEIEKDDFKISEFSAKEKVVNSFESDVLQSQLKYQAVTIENDGKALSYFLEVYTLEKSVVYPETITKLKEFSGGLNVYSFNGENLGSVVVRNGKATNVSGKDELDVLTKAINLFYVPSNNTNKIPLCDATYTQVVEQTQDRWRIVSSGTKILSVLYDGQKVTRTTAILPYPCDGSGDADAIILQRQAHYERYGENGQYLGATTNLEGFIVTSKAQYDELASKTNSNGSDMTYEAFQNNTSSANVRFYKVPWAGVRMVINEKKVGNNYVVEEVKSTTFGMSICFNWEQTNYRWTTNGSTTTIVVDGIWSYDVVLEGIGTAYREITTYAISINNRTGKIIEGVRTY</sequence>
<proteinExistence type="predicted"/>
<name>A0ABY4LZF4_9FLAO</name>
<feature type="chain" id="PRO_5045543028" evidence="1">
    <location>
        <begin position="23"/>
        <end position="404"/>
    </location>
</feature>
<evidence type="ECO:0000313" key="3">
    <source>
        <dbReference type="Proteomes" id="UP000829998"/>
    </source>
</evidence>
<keyword evidence="3" id="KW-1185">Reference proteome</keyword>
<accession>A0ABY4LZF4</accession>
<dbReference type="EMBL" id="CP096829">
    <property type="protein sequence ID" value="UPZ17006.1"/>
    <property type="molecule type" value="Genomic_DNA"/>
</dbReference>
<feature type="signal peptide" evidence="1">
    <location>
        <begin position="1"/>
        <end position="22"/>
    </location>
</feature>
<dbReference type="RefSeq" id="WP_248729044.1">
    <property type="nucleotide sequence ID" value="NZ_CP096829.1"/>
</dbReference>
<gene>
    <name evidence="2" type="ORF">M0M44_06580</name>
</gene>